<proteinExistence type="predicted"/>
<dbReference type="OrthoDB" id="7055830at2"/>
<evidence type="ECO:0000313" key="1">
    <source>
        <dbReference type="EMBL" id="PPE72143.1"/>
    </source>
</evidence>
<evidence type="ECO:0000313" key="2">
    <source>
        <dbReference type="Proteomes" id="UP000238220"/>
    </source>
</evidence>
<accession>A0A2S5TAW9</accession>
<gene>
    <name evidence="1" type="ORF">C3942_19795</name>
</gene>
<keyword evidence="2" id="KW-1185">Reference proteome</keyword>
<dbReference type="Proteomes" id="UP000238220">
    <property type="component" value="Unassembled WGS sequence"/>
</dbReference>
<dbReference type="EMBL" id="PSNW01000015">
    <property type="protein sequence ID" value="PPE72143.1"/>
    <property type="molecule type" value="Genomic_DNA"/>
</dbReference>
<sequence>MTKKTHPLAEALLDAHVQFTLEQLEGEELKAVVAELLDEGLADAAKLKLSEAVTKKQIKDTAHTYAANLDLGAGIPELVGEIARVVHAHPALDDTRLSALMSDRQFEEFTDLVLEQRSAREAIVRGVVASPLYGRIASELLLSGIRGYLSQSNLGENIPGARSMMKLGKAVLSRAAAVSGLDDTVEEGLRRYIAKSVGSASQRAVEMLLDEEGDEILRDAALRAWKELKNLRLGELRRHIDERTLEEFFVTGFEYWRELRKAPIYTQLIDAGIDAFFERYGKVSLKALLDDLGIDRDLMLAEAMRHAPHVIQALKKKKMLEPSVRRLLQRFYHSGAFEKALAAHGG</sequence>
<reference evidence="1 2" key="1">
    <citation type="submission" date="2018-02" db="EMBL/GenBank/DDBJ databases">
        <title>Genome sequencing of Solimonas sp. HR-BB.</title>
        <authorList>
            <person name="Lee Y."/>
            <person name="Jeon C.O."/>
        </authorList>
    </citation>
    <scope>NUCLEOTIDE SEQUENCE [LARGE SCALE GENOMIC DNA]</scope>
    <source>
        <strain evidence="1 2">HR-BB</strain>
    </source>
</reference>
<protein>
    <submittedName>
        <fullName evidence="1">Uncharacterized protein</fullName>
    </submittedName>
</protein>
<name>A0A2S5TAW9_9GAMM</name>
<organism evidence="1 2">
    <name type="scientific">Solimonas fluminis</name>
    <dbReference type="NCBI Taxonomy" id="2086571"/>
    <lineage>
        <taxon>Bacteria</taxon>
        <taxon>Pseudomonadati</taxon>
        <taxon>Pseudomonadota</taxon>
        <taxon>Gammaproteobacteria</taxon>
        <taxon>Nevskiales</taxon>
        <taxon>Nevskiaceae</taxon>
        <taxon>Solimonas</taxon>
    </lineage>
</organism>
<dbReference type="RefSeq" id="WP_104232103.1">
    <property type="nucleotide sequence ID" value="NZ_PSNW01000015.1"/>
</dbReference>
<comment type="caution">
    <text evidence="1">The sequence shown here is derived from an EMBL/GenBank/DDBJ whole genome shotgun (WGS) entry which is preliminary data.</text>
</comment>
<dbReference type="AlphaFoldDB" id="A0A2S5TAW9"/>